<dbReference type="EC" id="3.4.19.13" evidence="3"/>
<dbReference type="Proteomes" id="UP000006727">
    <property type="component" value="Chromosome 5"/>
</dbReference>
<sequence>MMVAKSLAGLNSFIGRLISGGARAMGEHPAPTDCTKILPSGCRQHIQVLDCARPLILLALTVVFLALPTTCGGFSTSTHQCSRKTGFRLAQPWLNRKRITEADEGMVAADDERCSHIGRDALRAGGNAVDAAVATSLCLGVVNPVASGLGGGAFLLLRLWNGTAMAYDMRETAPAAAREDMYTEDPSLKVKGGLSAGVPGELAGLHLVWSSHGVLQWPALVAPAIVLAEKGFVVQPYLAHYINMFIDGILADQGLRETFTLNGKPLVAGDICYRKNLANTLKEVAKHGSAAFYSGPVAENFIKDVRAAGSILTMEDLRDYKVAIRKPVVADTMGFTVISMPPPSSGGASLVLILNIIAKYGYTAALKGLVGLHRLIETFKHTYAVRMNLGDPDFVDVNSVVADMLNPSFAGKLQSRIVDNTTFPPEYYGNRWRQLEDHGTSHFSIVDPHRNAVAMTTTINYPFGALMLSPSTGVILNNEMDDFAIPTSQPPGYLPPPPQNFVRPGKRPLSSMTPTIVLKDGRLYGVLGGSGGNKIITTVAQVFINQFVKKLDPLTSVATTRVHHQLVPNVIHYENWTLVTGKHVELGEITRRGLESKGHILEAHTSGAVCQLVVQDLKTPIRMSLFKMGWLRGPRYSSRGKLIGVSDERKDGAPAGL</sequence>
<dbReference type="NCBIfam" id="TIGR00066">
    <property type="entry name" value="g_glut_trans"/>
    <property type="match status" value="1"/>
</dbReference>
<dbReference type="GO" id="GO:0005886">
    <property type="term" value="C:plasma membrane"/>
    <property type="evidence" value="ECO:0000318"/>
    <property type="project" value="GO_Central"/>
</dbReference>
<dbReference type="Gene3D" id="1.10.246.130">
    <property type="match status" value="1"/>
</dbReference>
<dbReference type="Gramene" id="Pp3c5_26850V3.2">
    <property type="protein sequence ID" value="Pp3c5_26850V3.2"/>
    <property type="gene ID" value="Pp3c5_26850"/>
</dbReference>
<feature type="binding site" evidence="2">
    <location>
        <begin position="458"/>
        <end position="460"/>
    </location>
    <ligand>
        <name>L-glutamate</name>
        <dbReference type="ChEBI" id="CHEBI:29985"/>
    </ligand>
</feature>
<feature type="binding site" evidence="2">
    <location>
        <position position="482"/>
    </location>
    <ligand>
        <name>L-glutamate</name>
        <dbReference type="ChEBI" id="CHEBI:29985"/>
    </ligand>
</feature>
<gene>
    <name evidence="5" type="primary">LOC112282076</name>
    <name evidence="4" type="ORF">PHYPA_008210</name>
</gene>
<dbReference type="SUPFAM" id="SSF56235">
    <property type="entry name" value="N-terminal nucleophile aminohydrolases (Ntn hydrolases)"/>
    <property type="match status" value="1"/>
</dbReference>
<dbReference type="InterPro" id="IPR029055">
    <property type="entry name" value="Ntn_hydrolases_N"/>
</dbReference>
<dbReference type="PRINTS" id="PR01210">
    <property type="entry name" value="GGTRANSPTASE"/>
</dbReference>
<dbReference type="PANTHER" id="PTHR11686">
    <property type="entry name" value="GAMMA GLUTAMYL TRANSPEPTIDASE"/>
    <property type="match status" value="1"/>
</dbReference>
<evidence type="ECO:0000313" key="5">
    <source>
        <dbReference type="EnsemblPlants" id="Pp3c5_26850V3.1"/>
    </source>
</evidence>
<keyword evidence="3" id="KW-0378">Hydrolase</keyword>
<dbReference type="FunFam" id="1.10.246.130:FF:000001">
    <property type="entry name" value="Gamma-glutamyltransferase 5 isoform 1"/>
    <property type="match status" value="1"/>
</dbReference>
<evidence type="ECO:0000313" key="6">
    <source>
        <dbReference type="Proteomes" id="UP000006727"/>
    </source>
</evidence>
<accession>A0A2K1KL95</accession>
<evidence type="ECO:0000313" key="4">
    <source>
        <dbReference type="EMBL" id="PNR54533.1"/>
    </source>
</evidence>
<dbReference type="PANTHER" id="PTHR11686:SF9">
    <property type="entry name" value="RE13973P"/>
    <property type="match status" value="1"/>
</dbReference>
<dbReference type="EnsemblPlants" id="Pp3c5_26850V3.2">
    <property type="protein sequence ID" value="Pp3c5_26850V3.2"/>
    <property type="gene ID" value="Pp3c5_26850"/>
</dbReference>
<dbReference type="GO" id="GO:0006751">
    <property type="term" value="P:glutathione catabolic process"/>
    <property type="evidence" value="ECO:0000318"/>
    <property type="project" value="GO_Central"/>
</dbReference>
<feature type="binding site" evidence="2">
    <location>
        <position position="532"/>
    </location>
    <ligand>
        <name>L-glutamate</name>
        <dbReference type="ChEBI" id="CHEBI:29985"/>
    </ligand>
</feature>
<dbReference type="GO" id="GO:0103068">
    <property type="term" value="F:leukotriene C4 gamma-glutamyl transferase activity"/>
    <property type="evidence" value="ECO:0007669"/>
    <property type="project" value="UniProtKB-EC"/>
</dbReference>
<keyword evidence="3" id="KW-0012">Acyltransferase</keyword>
<feature type="binding site" evidence="2">
    <location>
        <begin position="510"/>
        <end position="511"/>
    </location>
    <ligand>
        <name>L-glutamate</name>
        <dbReference type="ChEBI" id="CHEBI:29985"/>
    </ligand>
</feature>
<dbReference type="Gene3D" id="3.60.20.40">
    <property type="match status" value="1"/>
</dbReference>
<dbReference type="STRING" id="3218.A0A2K1KL95"/>
<comment type="catalytic activity">
    <reaction evidence="3">
        <text>an S-substituted glutathione + H2O = an S-substituted L-cysteinylglycine + L-glutamate</text>
        <dbReference type="Rhea" id="RHEA:59468"/>
        <dbReference type="ChEBI" id="CHEBI:15377"/>
        <dbReference type="ChEBI" id="CHEBI:29985"/>
        <dbReference type="ChEBI" id="CHEBI:90779"/>
        <dbReference type="ChEBI" id="CHEBI:143103"/>
        <dbReference type="EC" id="3.4.19.13"/>
    </reaction>
</comment>
<dbReference type="InterPro" id="IPR043137">
    <property type="entry name" value="GGT_ssub_C"/>
</dbReference>
<dbReference type="InterPro" id="IPR043138">
    <property type="entry name" value="GGT_lsub"/>
</dbReference>
<evidence type="ECO:0000256" key="2">
    <source>
        <dbReference type="PIRSR" id="PIRSR600101-2"/>
    </source>
</evidence>
<comment type="function">
    <text evidence="3">Cleaves the gamma-glutamyl peptide bond of glutathione and glutathione conjugates.</text>
</comment>
<evidence type="ECO:0000256" key="3">
    <source>
        <dbReference type="RuleBase" id="RU368068"/>
    </source>
</evidence>
<dbReference type="InterPro" id="IPR000101">
    <property type="entry name" value="GGT_peptidase"/>
</dbReference>
<dbReference type="AlphaFoldDB" id="A0A2K1KL95"/>
<protein>
    <recommendedName>
        <fullName evidence="3">Glutathione hydrolase</fullName>
        <ecNumber evidence="3">2.3.2.2</ecNumber>
        <ecNumber evidence="3">3.4.19.13</ecNumber>
    </recommendedName>
    <alternativeName>
        <fullName evidence="3">Gamma-glutamyltransferase</fullName>
    </alternativeName>
    <alternativeName>
        <fullName evidence="3">Gamma-glutamyltranspeptidase</fullName>
    </alternativeName>
</protein>
<dbReference type="EMBL" id="ABEU02000005">
    <property type="protein sequence ID" value="PNR54533.1"/>
    <property type="molecule type" value="Genomic_DNA"/>
</dbReference>
<reference evidence="4 6" key="1">
    <citation type="journal article" date="2008" name="Science">
        <title>The Physcomitrella genome reveals evolutionary insights into the conquest of land by plants.</title>
        <authorList>
            <person name="Rensing S."/>
            <person name="Lang D."/>
            <person name="Zimmer A."/>
            <person name="Terry A."/>
            <person name="Salamov A."/>
            <person name="Shapiro H."/>
            <person name="Nishiyama T."/>
            <person name="Perroud P.-F."/>
            <person name="Lindquist E."/>
            <person name="Kamisugi Y."/>
            <person name="Tanahashi T."/>
            <person name="Sakakibara K."/>
            <person name="Fujita T."/>
            <person name="Oishi K."/>
            <person name="Shin-I T."/>
            <person name="Kuroki Y."/>
            <person name="Toyoda A."/>
            <person name="Suzuki Y."/>
            <person name="Hashimoto A."/>
            <person name="Yamaguchi K."/>
            <person name="Sugano A."/>
            <person name="Kohara Y."/>
            <person name="Fujiyama A."/>
            <person name="Anterola A."/>
            <person name="Aoki S."/>
            <person name="Ashton N."/>
            <person name="Barbazuk W.B."/>
            <person name="Barker E."/>
            <person name="Bennetzen J."/>
            <person name="Bezanilla M."/>
            <person name="Blankenship R."/>
            <person name="Cho S.H."/>
            <person name="Dutcher S."/>
            <person name="Estelle M."/>
            <person name="Fawcett J.A."/>
            <person name="Gundlach H."/>
            <person name="Hanada K."/>
            <person name="Heyl A."/>
            <person name="Hicks K.A."/>
            <person name="Hugh J."/>
            <person name="Lohr M."/>
            <person name="Mayer K."/>
            <person name="Melkozernov A."/>
            <person name="Murata T."/>
            <person name="Nelson D."/>
            <person name="Pils B."/>
            <person name="Prigge M."/>
            <person name="Reiss B."/>
            <person name="Renner T."/>
            <person name="Rombauts S."/>
            <person name="Rushton P."/>
            <person name="Sanderfoot A."/>
            <person name="Schween G."/>
            <person name="Shiu S.-H."/>
            <person name="Stueber K."/>
            <person name="Theodoulou F.L."/>
            <person name="Tu H."/>
            <person name="Van de Peer Y."/>
            <person name="Verrier P.J."/>
            <person name="Waters E."/>
            <person name="Wood A."/>
            <person name="Yang L."/>
            <person name="Cove D."/>
            <person name="Cuming A."/>
            <person name="Hasebe M."/>
            <person name="Lucas S."/>
            <person name="Mishler D.B."/>
            <person name="Reski R."/>
            <person name="Grigoriev I."/>
            <person name="Quatrano R.S."/>
            <person name="Boore J.L."/>
        </authorList>
    </citation>
    <scope>NUCLEOTIDE SEQUENCE [LARGE SCALE GENOMIC DNA]</scope>
    <source>
        <strain evidence="5 6">cv. Gransden 2004</strain>
    </source>
</reference>
<dbReference type="Gramene" id="Pp3c5_26850V3.1">
    <property type="protein sequence ID" value="Pp3c5_26850V3.1"/>
    <property type="gene ID" value="Pp3c5_26850"/>
</dbReference>
<dbReference type="Pfam" id="PF01019">
    <property type="entry name" value="G_glu_transpept"/>
    <property type="match status" value="1"/>
</dbReference>
<dbReference type="PaxDb" id="3218-PP1S154_115V6.1"/>
<dbReference type="EnsemblPlants" id="Pp3c5_26850V3.1">
    <property type="protein sequence ID" value="Pp3c5_26850V3.1"/>
    <property type="gene ID" value="Pp3c5_26850"/>
</dbReference>
<dbReference type="RefSeq" id="XP_024375031.1">
    <property type="nucleotide sequence ID" value="XM_024519263.2"/>
</dbReference>
<organism evidence="4">
    <name type="scientific">Physcomitrium patens</name>
    <name type="common">Spreading-leaved earth moss</name>
    <name type="synonym">Physcomitrella patens</name>
    <dbReference type="NCBI Taxonomy" id="3218"/>
    <lineage>
        <taxon>Eukaryota</taxon>
        <taxon>Viridiplantae</taxon>
        <taxon>Streptophyta</taxon>
        <taxon>Embryophyta</taxon>
        <taxon>Bryophyta</taxon>
        <taxon>Bryophytina</taxon>
        <taxon>Bryopsida</taxon>
        <taxon>Funariidae</taxon>
        <taxon>Funariales</taxon>
        <taxon>Funariaceae</taxon>
        <taxon>Physcomitrium</taxon>
    </lineage>
</organism>
<feature type="binding site" evidence="2">
    <location>
        <position position="170"/>
    </location>
    <ligand>
        <name>L-glutamate</name>
        <dbReference type="ChEBI" id="CHEBI:29985"/>
    </ligand>
</feature>
<dbReference type="EC" id="2.3.2.2" evidence="3"/>
<dbReference type="OrthoDB" id="2015213at2759"/>
<reference evidence="4 6" key="2">
    <citation type="journal article" date="2018" name="Plant J.">
        <title>The Physcomitrella patens chromosome-scale assembly reveals moss genome structure and evolution.</title>
        <authorList>
            <person name="Lang D."/>
            <person name="Ullrich K.K."/>
            <person name="Murat F."/>
            <person name="Fuchs J."/>
            <person name="Jenkins J."/>
            <person name="Haas F.B."/>
            <person name="Piednoel M."/>
            <person name="Gundlach H."/>
            <person name="Van Bel M."/>
            <person name="Meyberg R."/>
            <person name="Vives C."/>
            <person name="Morata J."/>
            <person name="Symeonidi A."/>
            <person name="Hiss M."/>
            <person name="Muchero W."/>
            <person name="Kamisugi Y."/>
            <person name="Saleh O."/>
            <person name="Blanc G."/>
            <person name="Decker E.L."/>
            <person name="van Gessel N."/>
            <person name="Grimwood J."/>
            <person name="Hayes R.D."/>
            <person name="Graham S.W."/>
            <person name="Gunter L.E."/>
            <person name="McDaniel S.F."/>
            <person name="Hoernstein S.N.W."/>
            <person name="Larsson A."/>
            <person name="Li F.W."/>
            <person name="Perroud P.F."/>
            <person name="Phillips J."/>
            <person name="Ranjan P."/>
            <person name="Rokshar D.S."/>
            <person name="Rothfels C.J."/>
            <person name="Schneider L."/>
            <person name="Shu S."/>
            <person name="Stevenson D.W."/>
            <person name="Thummler F."/>
            <person name="Tillich M."/>
            <person name="Villarreal Aguilar J.C."/>
            <person name="Widiez T."/>
            <person name="Wong G.K."/>
            <person name="Wymore A."/>
            <person name="Zhang Y."/>
            <person name="Zimmer A.D."/>
            <person name="Quatrano R.S."/>
            <person name="Mayer K.F.X."/>
            <person name="Goodstein D."/>
            <person name="Casacuberta J.M."/>
            <person name="Vandepoele K."/>
            <person name="Reski R."/>
            <person name="Cuming A.C."/>
            <person name="Tuskan G.A."/>
            <person name="Maumus F."/>
            <person name="Salse J."/>
            <person name="Schmutz J."/>
            <person name="Rensing S.A."/>
        </authorList>
    </citation>
    <scope>NUCLEOTIDE SEQUENCE [LARGE SCALE GENOMIC DNA]</scope>
    <source>
        <strain evidence="5 6">cv. Gransden 2004</strain>
    </source>
</reference>
<comment type="pathway">
    <text evidence="3">Sulfur metabolism; glutathione metabolism.</text>
</comment>
<comment type="catalytic activity">
    <reaction evidence="3">
        <text>glutathione + H2O = L-cysteinylglycine + L-glutamate</text>
        <dbReference type="Rhea" id="RHEA:28807"/>
        <dbReference type="ChEBI" id="CHEBI:15377"/>
        <dbReference type="ChEBI" id="CHEBI:29985"/>
        <dbReference type="ChEBI" id="CHEBI:57925"/>
        <dbReference type="ChEBI" id="CHEBI:61694"/>
        <dbReference type="EC" id="3.4.19.13"/>
    </reaction>
</comment>
<proteinExistence type="predicted"/>
<keyword evidence="6" id="KW-1185">Reference proteome</keyword>
<comment type="catalytic activity">
    <reaction evidence="3">
        <text>an N-terminal (5-L-glutamyl)-[peptide] + an alpha-amino acid = 5-L-glutamyl amino acid + an N-terminal L-alpha-aminoacyl-[peptide]</text>
        <dbReference type="Rhea" id="RHEA:23904"/>
        <dbReference type="Rhea" id="RHEA-COMP:9780"/>
        <dbReference type="Rhea" id="RHEA-COMP:9795"/>
        <dbReference type="ChEBI" id="CHEBI:77644"/>
        <dbReference type="ChEBI" id="CHEBI:78597"/>
        <dbReference type="ChEBI" id="CHEBI:78599"/>
        <dbReference type="ChEBI" id="CHEBI:78608"/>
        <dbReference type="EC" id="2.3.2.2"/>
    </reaction>
</comment>
<dbReference type="UniPathway" id="UPA00204"/>
<reference evidence="5" key="3">
    <citation type="submission" date="2020-12" db="UniProtKB">
        <authorList>
            <consortium name="EnsemblPlants"/>
        </authorList>
    </citation>
    <scope>IDENTIFICATION</scope>
</reference>
<name>A0A2K1KL95_PHYPA</name>
<dbReference type="GeneID" id="112282076"/>
<dbReference type="GO" id="GO:0036374">
    <property type="term" value="F:glutathione hydrolase activity"/>
    <property type="evidence" value="ECO:0000318"/>
    <property type="project" value="GO_Central"/>
</dbReference>
<evidence type="ECO:0000256" key="1">
    <source>
        <dbReference type="PIRSR" id="PIRSR600101-1"/>
    </source>
</evidence>
<feature type="active site" description="Nucleophile" evidence="1">
    <location>
        <position position="440"/>
    </location>
</feature>
<dbReference type="OMA" id="ETGHLCG"/>
<keyword evidence="3" id="KW-0808">Transferase</keyword>